<evidence type="ECO:0000313" key="1">
    <source>
        <dbReference type="EMBL" id="PNZ24987.1"/>
    </source>
</evidence>
<organism evidence="1 2">
    <name type="scientific">Staphylococcus rostri</name>
    <dbReference type="NCBI Taxonomy" id="522262"/>
    <lineage>
        <taxon>Bacteria</taxon>
        <taxon>Bacillati</taxon>
        <taxon>Bacillota</taxon>
        <taxon>Bacilli</taxon>
        <taxon>Bacillales</taxon>
        <taxon>Staphylococcaceae</taxon>
        <taxon>Staphylococcus</taxon>
    </lineage>
</organism>
<dbReference type="SUPFAM" id="SSF102114">
    <property type="entry name" value="Radical SAM enzymes"/>
    <property type="match status" value="1"/>
</dbReference>
<dbReference type="OrthoDB" id="9805809at2"/>
<evidence type="ECO:0008006" key="3">
    <source>
        <dbReference type="Google" id="ProtNLM"/>
    </source>
</evidence>
<dbReference type="AlphaFoldDB" id="A0A2K3YHA8"/>
<dbReference type="InterPro" id="IPR058240">
    <property type="entry name" value="rSAM_sf"/>
</dbReference>
<evidence type="ECO:0000313" key="2">
    <source>
        <dbReference type="Proteomes" id="UP000242752"/>
    </source>
</evidence>
<keyword evidence="2" id="KW-1185">Reference proteome</keyword>
<gene>
    <name evidence="1" type="ORF">CD122_10545</name>
</gene>
<dbReference type="InterPro" id="IPR013785">
    <property type="entry name" value="Aldolase_TIM"/>
</dbReference>
<dbReference type="Pfam" id="PF05402">
    <property type="entry name" value="PqqD"/>
    <property type="match status" value="1"/>
</dbReference>
<proteinExistence type="predicted"/>
<dbReference type="InterPro" id="IPR008792">
    <property type="entry name" value="PQQD"/>
</dbReference>
<reference evidence="1 2" key="1">
    <citation type="submission" date="2017-08" db="EMBL/GenBank/DDBJ databases">
        <title>Draft genome sequences of 64 type strains of genus Staph aureus.</title>
        <authorList>
            <person name="Cole K."/>
            <person name="Golubchik T."/>
            <person name="Russell J."/>
            <person name="Foster D."/>
            <person name="Llewelyn M."/>
            <person name="Wilson D."/>
            <person name="Crook D."/>
            <person name="Paul J."/>
        </authorList>
    </citation>
    <scope>NUCLEOTIDE SEQUENCE [LARGE SCALE GENOMIC DNA]</scope>
    <source>
        <strain evidence="1 2">DSM 21968</strain>
    </source>
</reference>
<comment type="caution">
    <text evidence="1">The sequence shown here is derived from an EMBL/GenBank/DDBJ whole genome shotgun (WGS) entry which is preliminary data.</text>
</comment>
<sequence length="169" mass="20164">MLNEFKLREDLKILFNPKTSQMHRLDDMGVLFVKELKKNGSVKAIENLAHQFDIDKKIIKHDIDDFLNNILKENYEIDFDIEKRHEEKLKFSLRLEIEVTSLCNWNCGFCYNVWKIDPNLDDKEVKKQIKMLPQKHLPKEVIFKVLKDVEAFFEVIHPKKMYSGQLKNA</sequence>
<dbReference type="Proteomes" id="UP000242752">
    <property type="component" value="Unassembled WGS sequence"/>
</dbReference>
<dbReference type="EMBL" id="PPRF01000093">
    <property type="protein sequence ID" value="PNZ24987.1"/>
    <property type="molecule type" value="Genomic_DNA"/>
</dbReference>
<accession>A0A2K3YHA8</accession>
<dbReference type="Gene3D" id="3.20.20.70">
    <property type="entry name" value="Aldolase class I"/>
    <property type="match status" value="1"/>
</dbReference>
<name>A0A2K3YHA8_9STAP</name>
<protein>
    <recommendedName>
        <fullName evidence="3">Radical SAM protein</fullName>
    </recommendedName>
</protein>
<dbReference type="RefSeq" id="WP_103358929.1">
    <property type="nucleotide sequence ID" value="NZ_CP113107.1"/>
</dbReference>